<dbReference type="InterPro" id="IPR001611">
    <property type="entry name" value="Leu-rich_rpt"/>
</dbReference>
<feature type="region of interest" description="Disordered" evidence="1">
    <location>
        <begin position="346"/>
        <end position="388"/>
    </location>
</feature>
<organism evidence="2 3">
    <name type="scientific">Elysia marginata</name>
    <dbReference type="NCBI Taxonomy" id="1093978"/>
    <lineage>
        <taxon>Eukaryota</taxon>
        <taxon>Metazoa</taxon>
        <taxon>Spiralia</taxon>
        <taxon>Lophotrochozoa</taxon>
        <taxon>Mollusca</taxon>
        <taxon>Gastropoda</taxon>
        <taxon>Heterobranchia</taxon>
        <taxon>Euthyneura</taxon>
        <taxon>Panpulmonata</taxon>
        <taxon>Sacoglossa</taxon>
        <taxon>Placobranchoidea</taxon>
        <taxon>Plakobranchidae</taxon>
        <taxon>Elysia</taxon>
    </lineage>
</organism>
<evidence type="ECO:0000313" key="2">
    <source>
        <dbReference type="EMBL" id="GFS22559.1"/>
    </source>
</evidence>
<dbReference type="SMART" id="SM00367">
    <property type="entry name" value="LRR_CC"/>
    <property type="match status" value="9"/>
</dbReference>
<reference evidence="2 3" key="1">
    <citation type="journal article" date="2021" name="Elife">
        <title>Chloroplast acquisition without the gene transfer in kleptoplastic sea slugs, Plakobranchus ocellatus.</title>
        <authorList>
            <person name="Maeda T."/>
            <person name="Takahashi S."/>
            <person name="Yoshida T."/>
            <person name="Shimamura S."/>
            <person name="Takaki Y."/>
            <person name="Nagai Y."/>
            <person name="Toyoda A."/>
            <person name="Suzuki Y."/>
            <person name="Arimoto A."/>
            <person name="Ishii H."/>
            <person name="Satoh N."/>
            <person name="Nishiyama T."/>
            <person name="Hasebe M."/>
            <person name="Maruyama T."/>
            <person name="Minagawa J."/>
            <person name="Obokata J."/>
            <person name="Shigenobu S."/>
        </authorList>
    </citation>
    <scope>NUCLEOTIDE SEQUENCE [LARGE SCALE GENOMIC DNA]</scope>
</reference>
<dbReference type="InterPro" id="IPR006553">
    <property type="entry name" value="Leu-rich_rpt_Cys-con_subtyp"/>
</dbReference>
<dbReference type="EMBL" id="BMAT01003262">
    <property type="protein sequence ID" value="GFS22559.1"/>
    <property type="molecule type" value="Genomic_DNA"/>
</dbReference>
<dbReference type="AlphaFoldDB" id="A0AAV4JIF3"/>
<dbReference type="GO" id="GO:0031146">
    <property type="term" value="P:SCF-dependent proteasomal ubiquitin-dependent protein catabolic process"/>
    <property type="evidence" value="ECO:0007669"/>
    <property type="project" value="TreeGrafter"/>
</dbReference>
<feature type="compositionally biased region" description="Polar residues" evidence="1">
    <location>
        <begin position="407"/>
        <end position="444"/>
    </location>
</feature>
<proteinExistence type="predicted"/>
<name>A0AAV4JIF3_9GAST</name>
<dbReference type="GO" id="GO:0019005">
    <property type="term" value="C:SCF ubiquitin ligase complex"/>
    <property type="evidence" value="ECO:0007669"/>
    <property type="project" value="TreeGrafter"/>
</dbReference>
<evidence type="ECO:0000313" key="3">
    <source>
        <dbReference type="Proteomes" id="UP000762676"/>
    </source>
</evidence>
<keyword evidence="3" id="KW-1185">Reference proteome</keyword>
<feature type="region of interest" description="Disordered" evidence="1">
    <location>
        <begin position="406"/>
        <end position="446"/>
    </location>
</feature>
<dbReference type="Proteomes" id="UP000762676">
    <property type="component" value="Unassembled WGS sequence"/>
</dbReference>
<gene>
    <name evidence="2" type="ORF">ElyMa_001618700</name>
</gene>
<accession>A0AAV4JIF3</accession>
<dbReference type="Gene3D" id="3.80.10.10">
    <property type="entry name" value="Ribonuclease Inhibitor"/>
    <property type="match status" value="4"/>
</dbReference>
<comment type="caution">
    <text evidence="2">The sequence shown here is derived from an EMBL/GenBank/DDBJ whole genome shotgun (WGS) entry which is preliminary data.</text>
</comment>
<dbReference type="InterPro" id="IPR032675">
    <property type="entry name" value="LRR_dom_sf"/>
</dbReference>
<evidence type="ECO:0000256" key="1">
    <source>
        <dbReference type="SAM" id="MobiDB-lite"/>
    </source>
</evidence>
<dbReference type="SUPFAM" id="SSF52047">
    <property type="entry name" value="RNI-like"/>
    <property type="match status" value="2"/>
</dbReference>
<dbReference type="PANTHER" id="PTHR13318">
    <property type="entry name" value="PARTNER OF PAIRED, ISOFORM B-RELATED"/>
    <property type="match status" value="1"/>
</dbReference>
<sequence>MLVPSLHKLLRGLVAELVMQEGSPCLATDLAASHLLLSLDQGAWGAESKAVLDTVVQRYPNRVTPRVVLALLPSSTTALTLRECPLITAGCINQIINRCPNLQSLDLAGNAELNFSGIDLFQENGGLVHQSLSHVSLEDCHVSNHTIQALLKNAPMLQSLNIARCHITDAVFLLNETKQLAREGGFQHPSLNAGYDSQLQSVDVTGCSEFSSTGLRHLCTLCGPSLRVLNMSWTKVDSTSLVYLSGLGLPAVVQFYLSLEKELPEARLSGKQRKSKTAEARCKALLETLTQFEQISAQLRVETQTQVNNGNKQLQTPDSHDIVSDQQSLPGASCFNPFCSSLSSEINKGGSPDSMLNNVESALDDSGHPLSPQMQEDESSEDTDKLGCSNLIDSCSEDTKNEDFCPNHSTTQSVHKLTSPLQKQSSTAEHIDTNGSSQKESYGSASLPGVSWTQTKYSTDSANTLRTVPFFIPNIKELCISGTVFSDAPASHRCLRHFLESNPGLATLRLMGGLDGQSVNDEVLGLVTETSRALKHMSLEGCIHLTTAAVAGLAACTQLKHLDLTGVAFVEDAGLVYLVRKLALTSLLIAETRVKNKGLIILASQPSSNKLEELELSWCEDLEDDDGLNAVASNCTGLRRLILRECAISSTTLELIATSCHNLTELSLACCDMSKRG</sequence>
<dbReference type="Pfam" id="PF13516">
    <property type="entry name" value="LRR_6"/>
    <property type="match status" value="2"/>
</dbReference>
<protein>
    <submittedName>
        <fullName evidence="2">F-box/LRR-repeat protein 2-like</fullName>
    </submittedName>
</protein>